<dbReference type="GO" id="GO:0010945">
    <property type="term" value="F:coenzyme A diphosphatase activity"/>
    <property type="evidence" value="ECO:0007669"/>
    <property type="project" value="InterPro"/>
</dbReference>
<organism evidence="9 13">
    <name type="scientific">Anaerostipes hadrus</name>
    <dbReference type="NCBI Taxonomy" id="649756"/>
    <lineage>
        <taxon>Bacteria</taxon>
        <taxon>Bacillati</taxon>
        <taxon>Bacillota</taxon>
        <taxon>Clostridia</taxon>
        <taxon>Lachnospirales</taxon>
        <taxon>Lachnospiraceae</taxon>
        <taxon>Anaerostipes</taxon>
    </lineage>
</organism>
<evidence type="ECO:0000313" key="8">
    <source>
        <dbReference type="EMBL" id="CUM97749.1"/>
    </source>
</evidence>
<dbReference type="GO" id="GO:0046872">
    <property type="term" value="F:metal ion binding"/>
    <property type="evidence" value="ECO:0007669"/>
    <property type="project" value="UniProtKB-KW"/>
</dbReference>
<evidence type="ECO:0000313" key="13">
    <source>
        <dbReference type="Proteomes" id="UP000095553"/>
    </source>
</evidence>
<gene>
    <name evidence="8" type="ORF">ERS852425_01809</name>
    <name evidence="10" type="ORF">ERS852520_01309</name>
    <name evidence="9" type="ORF">ERS852571_02528</name>
    <name evidence="11" type="ORF">G5A72_14460</name>
    <name evidence="12" type="ORF">RBI15_01580</name>
</gene>
<keyword evidence="16" id="KW-1185">Reference proteome</keyword>
<dbReference type="EMBL" id="JAAITB010000039">
    <property type="protein sequence ID" value="NSJ80757.1"/>
    <property type="molecule type" value="Genomic_DNA"/>
</dbReference>
<dbReference type="EC" id="3.6.1.55" evidence="12"/>
<dbReference type="EMBL" id="CP132968">
    <property type="protein sequence ID" value="WMD16814.1"/>
    <property type="molecule type" value="Genomic_DNA"/>
</dbReference>
<evidence type="ECO:0000313" key="15">
    <source>
        <dbReference type="Proteomes" id="UP000095598"/>
    </source>
</evidence>
<reference evidence="12" key="4">
    <citation type="submission" date="2023-08" db="EMBL/GenBank/DDBJ databases">
        <title>Complete Genome Sequences of butyrate producing Anaerostipes hadrus strains BA1 and GIF7 isolated from the terminal ileum of a healthy lean male.</title>
        <authorList>
            <person name="Low A."/>
            <person name="Sheludchenko M."/>
            <person name="Cheng H.E."/>
            <person name="Koh X.Q."/>
            <person name="Lee J."/>
        </authorList>
    </citation>
    <scope>NUCLEOTIDE SEQUENCE</scope>
    <source>
        <strain evidence="12">BA1</strain>
    </source>
</reference>
<dbReference type="EMBL" id="CYXT01000013">
    <property type="protein sequence ID" value="CUM97749.1"/>
    <property type="molecule type" value="Genomic_DNA"/>
</dbReference>
<evidence type="ECO:0000256" key="5">
    <source>
        <dbReference type="ARBA" id="ARBA00022842"/>
    </source>
</evidence>
<keyword evidence="3" id="KW-0479">Metal-binding</keyword>
<dbReference type="PROSITE" id="PS51462">
    <property type="entry name" value="NUDIX"/>
    <property type="match status" value="1"/>
</dbReference>
<dbReference type="GeneID" id="92740056"/>
<evidence type="ECO:0000256" key="4">
    <source>
        <dbReference type="ARBA" id="ARBA00022801"/>
    </source>
</evidence>
<dbReference type="EMBL" id="CZAU01000011">
    <property type="protein sequence ID" value="CUP42213.1"/>
    <property type="molecule type" value="Genomic_DNA"/>
</dbReference>
<keyword evidence="6" id="KW-0464">Manganese</keyword>
<dbReference type="AlphaFoldDB" id="A0A173U4Y5"/>
<dbReference type="RefSeq" id="WP_009204236.1">
    <property type="nucleotide sequence ID" value="NZ_CACRSX010000039.1"/>
</dbReference>
<evidence type="ECO:0000256" key="6">
    <source>
        <dbReference type="ARBA" id="ARBA00023211"/>
    </source>
</evidence>
<dbReference type="CDD" id="cd03426">
    <property type="entry name" value="NUDIX_CoAse_Nudt7"/>
    <property type="match status" value="1"/>
</dbReference>
<proteinExistence type="predicted"/>
<dbReference type="GO" id="GO:0035539">
    <property type="term" value="F:8-oxo-7,8-dihydrodeoxyguanosine triphosphate pyrophosphatase activity"/>
    <property type="evidence" value="ECO:0007669"/>
    <property type="project" value="UniProtKB-EC"/>
</dbReference>
<evidence type="ECO:0000313" key="12">
    <source>
        <dbReference type="EMBL" id="WMD16814.1"/>
    </source>
</evidence>
<evidence type="ECO:0000313" key="9">
    <source>
        <dbReference type="EMBL" id="CUN10143.1"/>
    </source>
</evidence>
<dbReference type="InterPro" id="IPR045121">
    <property type="entry name" value="CoAse"/>
</dbReference>
<feature type="domain" description="Nudix hydrolase" evidence="7">
    <location>
        <begin position="18"/>
        <end position="151"/>
    </location>
</feature>
<dbReference type="Proteomes" id="UP001644750">
    <property type="component" value="Unassembled WGS sequence"/>
</dbReference>
<evidence type="ECO:0000313" key="11">
    <source>
        <dbReference type="EMBL" id="NSJ80757.1"/>
    </source>
</evidence>
<protein>
    <submittedName>
        <fullName evidence="11">CoA pyrophosphatase</fullName>
        <ecNumber evidence="12">3.6.1.55</ecNumber>
    </submittedName>
    <submittedName>
        <fullName evidence="9">Putative NUDIX hydrolase</fullName>
    </submittedName>
</protein>
<evidence type="ECO:0000313" key="10">
    <source>
        <dbReference type="EMBL" id="CUP42213.1"/>
    </source>
</evidence>
<reference evidence="11" key="3">
    <citation type="submission" date="2020-02" db="EMBL/GenBank/DDBJ databases">
        <authorList>
            <person name="Littmann E."/>
            <person name="Sorbara M."/>
        </authorList>
    </citation>
    <scope>NUCLEOTIDE SEQUENCE</scope>
    <source>
        <strain evidence="11">MSK.14.57</strain>
    </source>
</reference>
<dbReference type="EMBL" id="CYXY01000017">
    <property type="protein sequence ID" value="CUN10143.1"/>
    <property type="molecule type" value="Genomic_DNA"/>
</dbReference>
<dbReference type="Gene3D" id="3.90.79.10">
    <property type="entry name" value="Nucleoside Triphosphate Pyrophosphohydrolase"/>
    <property type="match status" value="1"/>
</dbReference>
<dbReference type="Proteomes" id="UP000095553">
    <property type="component" value="Unassembled WGS sequence"/>
</dbReference>
<dbReference type="OrthoDB" id="9802805at2"/>
<dbReference type="PANTHER" id="PTHR12992">
    <property type="entry name" value="NUDIX HYDROLASE"/>
    <property type="match status" value="1"/>
</dbReference>
<dbReference type="Pfam" id="PF00293">
    <property type="entry name" value="NUDIX"/>
    <property type="match status" value="1"/>
</dbReference>
<keyword evidence="4 9" id="KW-0378">Hydrolase</keyword>
<dbReference type="Proteomes" id="UP000095598">
    <property type="component" value="Unassembled WGS sequence"/>
</dbReference>
<dbReference type="PANTHER" id="PTHR12992:SF11">
    <property type="entry name" value="MITOCHONDRIAL COENZYME A DIPHOSPHATASE NUDT8"/>
    <property type="match status" value="1"/>
</dbReference>
<evidence type="ECO:0000256" key="3">
    <source>
        <dbReference type="ARBA" id="ARBA00022723"/>
    </source>
</evidence>
<evidence type="ECO:0000259" key="7">
    <source>
        <dbReference type="PROSITE" id="PS51462"/>
    </source>
</evidence>
<evidence type="ECO:0000313" key="16">
    <source>
        <dbReference type="Proteomes" id="UP001644750"/>
    </source>
</evidence>
<comment type="cofactor">
    <cofactor evidence="2">
        <name>Mg(2+)</name>
        <dbReference type="ChEBI" id="CHEBI:18420"/>
    </cofactor>
</comment>
<dbReference type="SUPFAM" id="SSF55811">
    <property type="entry name" value="Nudix"/>
    <property type="match status" value="1"/>
</dbReference>
<evidence type="ECO:0000313" key="14">
    <source>
        <dbReference type="Proteomes" id="UP000095564"/>
    </source>
</evidence>
<name>A0A173U4Y5_ANAHA</name>
<dbReference type="InterPro" id="IPR015797">
    <property type="entry name" value="NUDIX_hydrolase-like_dom_sf"/>
</dbReference>
<reference evidence="11 16" key="2">
    <citation type="journal article" date="2020" name="Cell Host Microbe">
        <title>Functional and Genomic Variation between Human-Derived Isolates of Lachnospiraceae Reveals Inter- and Intra-Species Diversity.</title>
        <authorList>
            <person name="Sorbara M.T."/>
            <person name="Littmann E.R."/>
            <person name="Fontana E."/>
            <person name="Moody T.U."/>
            <person name="Kohout C.E."/>
            <person name="Gjonbalaj M."/>
            <person name="Eaton V."/>
            <person name="Seok R."/>
            <person name="Leiner I.M."/>
            <person name="Pamer E.G."/>
        </authorList>
    </citation>
    <scope>NUCLEOTIDE SEQUENCE [LARGE SCALE GENOMIC DNA]</scope>
    <source>
        <strain evidence="11 16">MSK.14.57</strain>
    </source>
</reference>
<dbReference type="InterPro" id="IPR000086">
    <property type="entry name" value="NUDIX_hydrolase_dom"/>
</dbReference>
<accession>A0A173U4Y5</accession>
<dbReference type="Proteomes" id="UP000095564">
    <property type="component" value="Unassembled WGS sequence"/>
</dbReference>
<evidence type="ECO:0000256" key="2">
    <source>
        <dbReference type="ARBA" id="ARBA00001946"/>
    </source>
</evidence>
<dbReference type="Proteomes" id="UP001243496">
    <property type="component" value="Chromosome"/>
</dbReference>
<reference evidence="13 14" key="1">
    <citation type="submission" date="2015-09" db="EMBL/GenBank/DDBJ databases">
        <authorList>
            <consortium name="Pathogen Informatics"/>
        </authorList>
    </citation>
    <scope>NUCLEOTIDE SEQUENCE [LARGE SCALE GENOMIC DNA]</scope>
    <source>
        <strain evidence="8 15">2789STDY5608868</strain>
        <strain evidence="10 14">2789STDY5834908</strain>
        <strain evidence="9 13">2789STDY5834959</strain>
    </source>
</reference>
<evidence type="ECO:0000256" key="1">
    <source>
        <dbReference type="ARBA" id="ARBA00001936"/>
    </source>
</evidence>
<sequence length="197" mass="23080">MFKHLNTRIPKRIEQEKDKVSAVMIPLIKKNDGYHILFEVRSNKLSQQPGEICFPGGRREHDETSMETSIRETCEELLISESNIKLYGPLDYFLSPAGLRIDPYLGELVNYDGQYSNDEVSEIFTVPLAFFQNTPPKCYYNKVTMYPTDNFPFDKVPGGKEYPWARGEYEVLFYEYDDRIIWGLTAKILYYNLKMIQ</sequence>
<comment type="cofactor">
    <cofactor evidence="1">
        <name>Mn(2+)</name>
        <dbReference type="ChEBI" id="CHEBI:29035"/>
    </cofactor>
</comment>
<keyword evidence="5" id="KW-0460">Magnesium</keyword>